<evidence type="ECO:0000313" key="2">
    <source>
        <dbReference type="EMBL" id="GGO43638.1"/>
    </source>
</evidence>
<evidence type="ECO:0000313" key="3">
    <source>
        <dbReference type="Proteomes" id="UP000642509"/>
    </source>
</evidence>
<dbReference type="EMBL" id="BMLQ01000003">
    <property type="protein sequence ID" value="GGO43638.1"/>
    <property type="molecule type" value="Genomic_DNA"/>
</dbReference>
<organism evidence="2 3">
    <name type="scientific">Citricoccus zhacaiensis</name>
    <dbReference type="NCBI Taxonomy" id="489142"/>
    <lineage>
        <taxon>Bacteria</taxon>
        <taxon>Bacillati</taxon>
        <taxon>Actinomycetota</taxon>
        <taxon>Actinomycetes</taxon>
        <taxon>Micrococcales</taxon>
        <taxon>Micrococcaceae</taxon>
        <taxon>Citricoccus</taxon>
    </lineage>
</organism>
<comment type="caution">
    <text evidence="2">The sequence shown here is derived from an EMBL/GenBank/DDBJ whole genome shotgun (WGS) entry which is preliminary data.</text>
</comment>
<name>A0ABQ2LY56_9MICC</name>
<gene>
    <name evidence="2" type="ORF">GCM10010977_12240</name>
</gene>
<keyword evidence="3" id="KW-1185">Reference proteome</keyword>
<dbReference type="InterPro" id="IPR055492">
    <property type="entry name" value="DUF7064"/>
</dbReference>
<dbReference type="SUPFAM" id="SSF159245">
    <property type="entry name" value="AttH-like"/>
    <property type="match status" value="1"/>
</dbReference>
<dbReference type="Pfam" id="PF23212">
    <property type="entry name" value="DUF7064"/>
    <property type="match status" value="1"/>
</dbReference>
<protein>
    <recommendedName>
        <fullName evidence="1">DUF7064 domain-containing protein</fullName>
    </recommendedName>
</protein>
<reference evidence="3" key="1">
    <citation type="journal article" date="2019" name="Int. J. Syst. Evol. Microbiol.">
        <title>The Global Catalogue of Microorganisms (GCM) 10K type strain sequencing project: providing services to taxonomists for standard genome sequencing and annotation.</title>
        <authorList>
            <consortium name="The Broad Institute Genomics Platform"/>
            <consortium name="The Broad Institute Genome Sequencing Center for Infectious Disease"/>
            <person name="Wu L."/>
            <person name="Ma J."/>
        </authorList>
    </citation>
    <scope>NUCLEOTIDE SEQUENCE [LARGE SCALE GENOMIC DNA]</scope>
    <source>
        <strain evidence="3">CGMCC 1.7064</strain>
    </source>
</reference>
<accession>A0ABQ2LY56</accession>
<dbReference type="Proteomes" id="UP000642509">
    <property type="component" value="Unassembled WGS sequence"/>
</dbReference>
<dbReference type="RefSeq" id="WP_188805271.1">
    <property type="nucleotide sequence ID" value="NZ_BAAAOU010000004.1"/>
</dbReference>
<sequence>MSPEFDDAMITTTAADMPEKFFDRFMFNLHPDDGTSPSLVLGAGAYPPRDVADGFVVLSTPTEQRNLRFSTELSATDGASVGPLRWETVEDNTVWRLVLGANRTGLELDLTWRARAPYWLGSVDVENADGNTTSFDHLFQPGRYDGTLTLDGESQSVAGWYGVRDRSRGVRTMSGGQGLHVWYQAQFPDRAIGFLLVEDREGGRILLEGAVMHEDGEVDDVTDVVHDLVFTDDNDLLSGTVQVTTAAGRVYRVGAESGGRGGYMAGGGYGGHHGKVRGRDHEEYDVYPLDGTVNAKTLDSALTDRSSRFTWDGQTGYGIFEYALTRSSSYQYQPTLDPTTAGA</sequence>
<evidence type="ECO:0000259" key="1">
    <source>
        <dbReference type="Pfam" id="PF23212"/>
    </source>
</evidence>
<feature type="domain" description="DUF7064" evidence="1">
    <location>
        <begin position="181"/>
        <end position="260"/>
    </location>
</feature>
<proteinExistence type="predicted"/>